<sequence>MNTLALVPEKVGGVIGTVVQQCFSTLCPRKARRKDKEPSTPCPDDPKLYLEEAVLERKLPDIDLRVLVDLPAGLDYNEWLASHSKVLTSLLYDALLFKKLPNNITHANMTEIFLLFSSINQERCHSIVVNAICYKLEGQ</sequence>
<accession>A0AAD8EEE4</accession>
<gene>
    <name evidence="1" type="ORF">L9F63_019571</name>
</gene>
<comment type="caution">
    <text evidence="1">The sequence shown here is derived from an EMBL/GenBank/DDBJ whole genome shotgun (WGS) entry which is preliminary data.</text>
</comment>
<organism evidence="1 2">
    <name type="scientific">Diploptera punctata</name>
    <name type="common">Pacific beetle cockroach</name>
    <dbReference type="NCBI Taxonomy" id="6984"/>
    <lineage>
        <taxon>Eukaryota</taxon>
        <taxon>Metazoa</taxon>
        <taxon>Ecdysozoa</taxon>
        <taxon>Arthropoda</taxon>
        <taxon>Hexapoda</taxon>
        <taxon>Insecta</taxon>
        <taxon>Pterygota</taxon>
        <taxon>Neoptera</taxon>
        <taxon>Polyneoptera</taxon>
        <taxon>Dictyoptera</taxon>
        <taxon>Blattodea</taxon>
        <taxon>Blaberoidea</taxon>
        <taxon>Blaberidae</taxon>
        <taxon>Diplopterinae</taxon>
        <taxon>Diploptera</taxon>
    </lineage>
</organism>
<proteinExistence type="predicted"/>
<dbReference type="EMBL" id="JASPKZ010006833">
    <property type="protein sequence ID" value="KAJ9586829.1"/>
    <property type="molecule type" value="Genomic_DNA"/>
</dbReference>
<protein>
    <submittedName>
        <fullName evidence="1">Uncharacterized protein</fullName>
    </submittedName>
</protein>
<evidence type="ECO:0000313" key="2">
    <source>
        <dbReference type="Proteomes" id="UP001233999"/>
    </source>
</evidence>
<reference evidence="1" key="1">
    <citation type="journal article" date="2023" name="IScience">
        <title>Live-bearing cockroach genome reveals convergent evolutionary mechanisms linked to viviparity in insects and beyond.</title>
        <authorList>
            <person name="Fouks B."/>
            <person name="Harrison M.C."/>
            <person name="Mikhailova A.A."/>
            <person name="Marchal E."/>
            <person name="English S."/>
            <person name="Carruthers M."/>
            <person name="Jennings E.C."/>
            <person name="Chiamaka E.L."/>
            <person name="Frigard R.A."/>
            <person name="Pippel M."/>
            <person name="Attardo G.M."/>
            <person name="Benoit J.B."/>
            <person name="Bornberg-Bauer E."/>
            <person name="Tobe S.S."/>
        </authorList>
    </citation>
    <scope>NUCLEOTIDE SEQUENCE</scope>
    <source>
        <strain evidence="1">Stay&amp;Tobe</strain>
    </source>
</reference>
<dbReference type="SUPFAM" id="SSF101152">
    <property type="entry name" value="Mob1/phocein"/>
    <property type="match status" value="1"/>
</dbReference>
<dbReference type="Proteomes" id="UP001233999">
    <property type="component" value="Unassembled WGS sequence"/>
</dbReference>
<name>A0AAD8EEE4_DIPPU</name>
<reference evidence="1" key="2">
    <citation type="submission" date="2023-05" db="EMBL/GenBank/DDBJ databases">
        <authorList>
            <person name="Fouks B."/>
        </authorList>
    </citation>
    <scope>NUCLEOTIDE SEQUENCE</scope>
    <source>
        <strain evidence="1">Stay&amp;Tobe</strain>
        <tissue evidence="1">Testes</tissue>
    </source>
</reference>
<dbReference type="InterPro" id="IPR036703">
    <property type="entry name" value="MOB_kinase_act_sf"/>
</dbReference>
<dbReference type="AlphaFoldDB" id="A0AAD8EEE4"/>
<dbReference type="Gene3D" id="1.20.140.30">
    <property type="entry name" value="MOB kinase activator"/>
    <property type="match status" value="1"/>
</dbReference>
<feature type="non-terminal residue" evidence="1">
    <location>
        <position position="1"/>
    </location>
</feature>
<keyword evidence="2" id="KW-1185">Reference proteome</keyword>
<evidence type="ECO:0000313" key="1">
    <source>
        <dbReference type="EMBL" id="KAJ9586829.1"/>
    </source>
</evidence>